<accession>A0A917BUD5</accession>
<evidence type="ECO:0000313" key="2">
    <source>
        <dbReference type="Proteomes" id="UP000632498"/>
    </source>
</evidence>
<reference evidence="1" key="2">
    <citation type="submission" date="2020-09" db="EMBL/GenBank/DDBJ databases">
        <authorList>
            <person name="Sun Q."/>
            <person name="Zhou Y."/>
        </authorList>
    </citation>
    <scope>NUCLEOTIDE SEQUENCE</scope>
    <source>
        <strain evidence="1">CGMCC 1.15254</strain>
    </source>
</reference>
<dbReference type="Proteomes" id="UP000632498">
    <property type="component" value="Unassembled WGS sequence"/>
</dbReference>
<dbReference type="EMBL" id="BMHV01000003">
    <property type="protein sequence ID" value="GGF54773.1"/>
    <property type="molecule type" value="Genomic_DNA"/>
</dbReference>
<dbReference type="AlphaFoldDB" id="A0A917BUD5"/>
<dbReference type="RefSeq" id="WP_188661168.1">
    <property type="nucleotide sequence ID" value="NZ_BMHV01000003.1"/>
</dbReference>
<organism evidence="1 2">
    <name type="scientific">Terasakiella brassicae</name>
    <dbReference type="NCBI Taxonomy" id="1634917"/>
    <lineage>
        <taxon>Bacteria</taxon>
        <taxon>Pseudomonadati</taxon>
        <taxon>Pseudomonadota</taxon>
        <taxon>Alphaproteobacteria</taxon>
        <taxon>Rhodospirillales</taxon>
        <taxon>Terasakiellaceae</taxon>
        <taxon>Terasakiella</taxon>
    </lineage>
</organism>
<gene>
    <name evidence="1" type="ORF">GCM10011332_05190</name>
</gene>
<keyword evidence="2" id="KW-1185">Reference proteome</keyword>
<sequence length="542" mass="60557">MGSEELLLESGKSSELSAVLHTISESEINGEPKFPPNVCRELGKMVVCRTYATPIMELCHLIVCAHDLSPQKGRYEFLFWDSGAAHSTNFRQYCHCALQSYDGGRLTIDTNGLQIQYSDGGFAIQFSRMPVLSAMMEFLLTALGYCDIDDIFQTMLVGDLSRKSVSEAANALSRLVYAYLREHLPTAQSQRKFRKILAFCADDVDAIDDPMILEFWQEASVDEDKGVDFKTFDSVLSTFIRAIQAVESARSLMALNYACTIGSNREAGEIDPDILSETLDSVSETISPLMQLSSPPVDQVKFLNKQETSHLENLLGAGELALRLPLSILRANIFTKTQARLTQALRKQQGSLQLKEIIAQGPEETYQDRQITYQNLSHHIERSIYASLHALALARSHETISVMLKLDPRIDFSPLSEHLGLDTTPDQDNVVQLHSRRIADHFIELVQKSENVGQDIAQLMQNAQKAYSGLSRKGFKDDVSQSPDLVQAFSLGAALLLDVARDIEAFLERLDQTNLSEGNWQKQFSHDLAVFCGQFDKIYARG</sequence>
<proteinExistence type="predicted"/>
<name>A0A917BUD5_9PROT</name>
<protein>
    <submittedName>
        <fullName evidence="1">Uncharacterized protein</fullName>
    </submittedName>
</protein>
<reference evidence="1" key="1">
    <citation type="journal article" date="2014" name="Int. J. Syst. Evol. Microbiol.">
        <title>Complete genome sequence of Corynebacterium casei LMG S-19264T (=DSM 44701T), isolated from a smear-ripened cheese.</title>
        <authorList>
            <consortium name="US DOE Joint Genome Institute (JGI-PGF)"/>
            <person name="Walter F."/>
            <person name="Albersmeier A."/>
            <person name="Kalinowski J."/>
            <person name="Ruckert C."/>
        </authorList>
    </citation>
    <scope>NUCLEOTIDE SEQUENCE</scope>
    <source>
        <strain evidence="1">CGMCC 1.15254</strain>
    </source>
</reference>
<evidence type="ECO:0000313" key="1">
    <source>
        <dbReference type="EMBL" id="GGF54773.1"/>
    </source>
</evidence>
<comment type="caution">
    <text evidence="1">The sequence shown here is derived from an EMBL/GenBank/DDBJ whole genome shotgun (WGS) entry which is preliminary data.</text>
</comment>